<accession>A0AAV9NET9</accession>
<dbReference type="GeneID" id="89970261"/>
<dbReference type="CDD" id="cd00519">
    <property type="entry name" value="Lipase_3"/>
    <property type="match status" value="1"/>
</dbReference>
<dbReference type="AlphaFoldDB" id="A0AAV9NET9"/>
<feature type="domain" description="Fungal lipase-type" evidence="1">
    <location>
        <begin position="200"/>
        <end position="338"/>
    </location>
</feature>
<protein>
    <recommendedName>
        <fullName evidence="1">Fungal lipase-type domain-containing protein</fullName>
    </recommendedName>
</protein>
<dbReference type="SUPFAM" id="SSF53474">
    <property type="entry name" value="alpha/beta-Hydrolases"/>
    <property type="match status" value="1"/>
</dbReference>
<dbReference type="InterPro" id="IPR029058">
    <property type="entry name" value="AB_hydrolase_fold"/>
</dbReference>
<comment type="caution">
    <text evidence="2">The sequence shown here is derived from an EMBL/GenBank/DDBJ whole genome shotgun (WGS) entry which is preliminary data.</text>
</comment>
<dbReference type="EMBL" id="JAVRRD010000012">
    <property type="protein sequence ID" value="KAK5053075.1"/>
    <property type="molecule type" value="Genomic_DNA"/>
</dbReference>
<evidence type="ECO:0000259" key="1">
    <source>
        <dbReference type="Pfam" id="PF01764"/>
    </source>
</evidence>
<reference evidence="2 3" key="1">
    <citation type="submission" date="2023-08" db="EMBL/GenBank/DDBJ databases">
        <title>Black Yeasts Isolated from many extreme environments.</title>
        <authorList>
            <person name="Coleine C."/>
            <person name="Stajich J.E."/>
            <person name="Selbmann L."/>
        </authorList>
    </citation>
    <scope>NUCLEOTIDE SEQUENCE [LARGE SCALE GENOMIC DNA]</scope>
    <source>
        <strain evidence="2 3">CCFEE 5792</strain>
    </source>
</reference>
<keyword evidence="3" id="KW-1185">Reference proteome</keyword>
<dbReference type="GO" id="GO:0006629">
    <property type="term" value="P:lipid metabolic process"/>
    <property type="evidence" value="ECO:0007669"/>
    <property type="project" value="InterPro"/>
</dbReference>
<dbReference type="InterPro" id="IPR002921">
    <property type="entry name" value="Fungal_lipase-type"/>
</dbReference>
<dbReference type="Gene3D" id="3.40.50.1820">
    <property type="entry name" value="alpha/beta hydrolase"/>
    <property type="match status" value="1"/>
</dbReference>
<sequence length="440" mass="48161">MATDQVQNREKENPWDEWETESMSPLLVTSVADVVPETRSEIIEKIESGLVHVNRFINTPVIIKYGVSFVLQSGASLVRSSKSVRSADNVAASARASAEATRHLALVLSDAPLDKKNQLGWEPYRLKLEQKQKQMNEGRQRDRKAHWSESTWELVQTAARLSKEVYNKYPMSEGIIFEAQGDSKATIVTSQNHNGHGLLVVAIKGSESRDDWLLNFNGEPTESPYSKKLLDGTMKWHKGFLHVASVMDPTIVAAIKDVRNEQPDINTILFTGHSAGGAIAQIFLAASNSPGTECYKAVAGCSVSCITFGCPPVASKPIPPAGSGEFIAVINDDDPVPLAQEAYIKTLIDVYTLDKKSFNEKHKPNSGAAIHPEPALRVSGDCIVLKDVDPDAEDDTSGYEALEVPSEDIEKSLFGNPLAHMMDEYLRRLAAIASQYRGGS</sequence>
<dbReference type="RefSeq" id="XP_064706517.1">
    <property type="nucleotide sequence ID" value="XM_064845663.1"/>
</dbReference>
<name>A0AAV9NET9_9EURO</name>
<evidence type="ECO:0000313" key="3">
    <source>
        <dbReference type="Proteomes" id="UP001358417"/>
    </source>
</evidence>
<dbReference type="PANTHER" id="PTHR46023:SF6">
    <property type="entry name" value="LIPASE CLASS 3 FAMILY PROTEIN"/>
    <property type="match status" value="1"/>
</dbReference>
<dbReference type="Proteomes" id="UP001358417">
    <property type="component" value="Unassembled WGS sequence"/>
</dbReference>
<evidence type="ECO:0000313" key="2">
    <source>
        <dbReference type="EMBL" id="KAK5053075.1"/>
    </source>
</evidence>
<organism evidence="2 3">
    <name type="scientific">Exophiala bonariae</name>
    <dbReference type="NCBI Taxonomy" id="1690606"/>
    <lineage>
        <taxon>Eukaryota</taxon>
        <taxon>Fungi</taxon>
        <taxon>Dikarya</taxon>
        <taxon>Ascomycota</taxon>
        <taxon>Pezizomycotina</taxon>
        <taxon>Eurotiomycetes</taxon>
        <taxon>Chaetothyriomycetidae</taxon>
        <taxon>Chaetothyriales</taxon>
        <taxon>Herpotrichiellaceae</taxon>
        <taxon>Exophiala</taxon>
    </lineage>
</organism>
<gene>
    <name evidence="2" type="ORF">LTR84_002049</name>
</gene>
<proteinExistence type="predicted"/>
<dbReference type="PANTHER" id="PTHR46023">
    <property type="entry name" value="LIPASE CLASS 3 PROTEIN-LIKE"/>
    <property type="match status" value="1"/>
</dbReference>
<dbReference type="Pfam" id="PF01764">
    <property type="entry name" value="Lipase_3"/>
    <property type="match status" value="1"/>
</dbReference>